<evidence type="ECO:0000256" key="1">
    <source>
        <dbReference type="SAM" id="MobiDB-lite"/>
    </source>
</evidence>
<accession>A0A6I4T1S6</accession>
<feature type="compositionally biased region" description="Polar residues" evidence="1">
    <location>
        <begin position="223"/>
        <end position="234"/>
    </location>
</feature>
<dbReference type="RefSeq" id="WP_160735212.1">
    <property type="nucleotide sequence ID" value="NZ_WTYT01000001.1"/>
</dbReference>
<evidence type="ECO:0000313" key="2">
    <source>
        <dbReference type="EMBL" id="MXO64828.1"/>
    </source>
</evidence>
<organism evidence="2 3">
    <name type="scientific">Altericroceibacterium endophyticum</name>
    <dbReference type="NCBI Taxonomy" id="1808508"/>
    <lineage>
        <taxon>Bacteria</taxon>
        <taxon>Pseudomonadati</taxon>
        <taxon>Pseudomonadota</taxon>
        <taxon>Alphaproteobacteria</taxon>
        <taxon>Sphingomonadales</taxon>
        <taxon>Erythrobacteraceae</taxon>
        <taxon>Altericroceibacterium</taxon>
    </lineage>
</organism>
<name>A0A6I4T1S6_9SPHN</name>
<keyword evidence="3" id="KW-1185">Reference proteome</keyword>
<dbReference type="Pfam" id="PF13730">
    <property type="entry name" value="HTH_36"/>
    <property type="match status" value="1"/>
</dbReference>
<sequence>MTARAFGDLAANLLGPRPKVRRSSYDINDPRADVFRPIGGGTVKGGLQWVDAFMQAVEEWNVQYRVPGKGVPLNGSCLRVLRAFLRKLDFKTGQLDPALTSIAQFAGCSKDTVVRSLKKLQQHGIIDWVRRSMATGAAKGEGPKREQVTNAYFFDPTKMPKRLAARLRQLVTRKRRKARPDRMRSPQAAERADLEQRAQEAPIGSPLYQMRSRLDRIGRVFGSSASLTSGQFTPSKHKGDKE</sequence>
<dbReference type="AlphaFoldDB" id="A0A6I4T1S6"/>
<comment type="caution">
    <text evidence="2">The sequence shown here is derived from an EMBL/GenBank/DDBJ whole genome shotgun (WGS) entry which is preliminary data.</text>
</comment>
<dbReference type="OrthoDB" id="7467461at2"/>
<dbReference type="EMBL" id="WTYT01000001">
    <property type="protein sequence ID" value="MXO64828.1"/>
    <property type="molecule type" value="Genomic_DNA"/>
</dbReference>
<protein>
    <recommendedName>
        <fullName evidence="4">Helix-turn-helix domain-containing protein</fullName>
    </recommendedName>
</protein>
<gene>
    <name evidence="2" type="ORF">GRI91_03565</name>
</gene>
<dbReference type="Proteomes" id="UP000438476">
    <property type="component" value="Unassembled WGS sequence"/>
</dbReference>
<feature type="region of interest" description="Disordered" evidence="1">
    <location>
        <begin position="223"/>
        <end position="242"/>
    </location>
</feature>
<proteinExistence type="predicted"/>
<feature type="compositionally biased region" description="Basic and acidic residues" evidence="1">
    <location>
        <begin position="180"/>
        <end position="198"/>
    </location>
</feature>
<feature type="region of interest" description="Disordered" evidence="1">
    <location>
        <begin position="173"/>
        <end position="209"/>
    </location>
</feature>
<evidence type="ECO:0008006" key="4">
    <source>
        <dbReference type="Google" id="ProtNLM"/>
    </source>
</evidence>
<evidence type="ECO:0000313" key="3">
    <source>
        <dbReference type="Proteomes" id="UP000438476"/>
    </source>
</evidence>
<reference evidence="2 3" key="1">
    <citation type="submission" date="2019-12" db="EMBL/GenBank/DDBJ databases">
        <title>Genomic-based taxomic classification of the family Erythrobacteraceae.</title>
        <authorList>
            <person name="Xu L."/>
        </authorList>
    </citation>
    <scope>NUCLEOTIDE SEQUENCE [LARGE SCALE GENOMIC DNA]</scope>
    <source>
        <strain evidence="2 3">LMG 29518</strain>
    </source>
</reference>
<dbReference type="InterPro" id="IPR036388">
    <property type="entry name" value="WH-like_DNA-bd_sf"/>
</dbReference>
<dbReference type="Gene3D" id="1.10.10.10">
    <property type="entry name" value="Winged helix-like DNA-binding domain superfamily/Winged helix DNA-binding domain"/>
    <property type="match status" value="1"/>
</dbReference>